<dbReference type="InterPro" id="IPR026444">
    <property type="entry name" value="Secre_tail"/>
</dbReference>
<feature type="chain" id="PRO_5012626472" description="Fibronectin type-III domain-containing protein" evidence="2">
    <location>
        <begin position="21"/>
        <end position="822"/>
    </location>
</feature>
<dbReference type="SMART" id="SM00060">
    <property type="entry name" value="FN3"/>
    <property type="match status" value="3"/>
</dbReference>
<keyword evidence="5" id="KW-1185">Reference proteome</keyword>
<dbReference type="GO" id="GO:0004553">
    <property type="term" value="F:hydrolase activity, hydrolyzing O-glycosyl compounds"/>
    <property type="evidence" value="ECO:0007669"/>
    <property type="project" value="UniProtKB-ARBA"/>
</dbReference>
<dbReference type="PANTHER" id="PTHR42535">
    <property type="entry name" value="OOKINETE PROTEIN, PUTATIVE-RELATED"/>
    <property type="match status" value="1"/>
</dbReference>
<sequence length="822" mass="87756">MKKTLLSLLTYALLPTAVLAQQPVLKFSFNNNLTSDDNQTTLTCASPAYGPARTGTTGASYFFNGNASSVATGNIPSYLTGLASRSVTFWANFNAQFGPGNIDMFGLGNGSINNAGFSLGILGGSNPSFYADNGQFVYANAPITNFAGNVWNHFAVTNGTNGFVVYQNGVQISAIPQAVINLIGANFSVGMSNDLSTGNTFYMDDLAFYDTQLTPLQVQQIANDAATPTISVNVNPVADIYATAVCIVDANSNATTLTVEYGTTPAFGSVIQLPNQVTGTNTQLISVPLSNLLPETTYYVRATAVNGLGSATSNTFTFTTSSFIVDVPIIQNTNVIATSPTSFTVDFEVNPRGSQTLVELLYTPCPNTPAMPVNIGNATLTIPAGQGFVSGSLTVTGLSPNTDFAYSIRATNSVSNVQTPYACTATVPSVAVTSNVLSNVTTNSAQLDFSVLGANIDVNYNVLIYLDQGSFDADTAVFVATYSQMVLDLTGQQIFQNLISGTPYTYRIRVESNLGDIINVDGSFTTLTNANAPTPIHEFKFDNSHLDTIGDYGFQTASGNASSFANDRFGNAASALKLIPGSSVTATPPANRPLPQGNSERTISFWANYTTIFLENNIFGYGSTVAGQGLGIQENSTLVNVYLWGSSLNNIFYPGTIITNKWYHYVITYGNGQLKFYRDNILYFTGSANLNTQGSTMRLGRLLNEGPTATNTVDALVDDLKIYDVALSASQVTELFNNNALSVTELIKTKNTVSVYPNPTNGIVEIDSEMQIEKVLVFQMNGQLVLESKQSKFDLSALPSNVYVLKIVDKSGEISTHKLIKN</sequence>
<dbReference type="Proteomes" id="UP000216035">
    <property type="component" value="Unassembled WGS sequence"/>
</dbReference>
<dbReference type="SUPFAM" id="SSF49899">
    <property type="entry name" value="Concanavalin A-like lectins/glucanases"/>
    <property type="match status" value="2"/>
</dbReference>
<dbReference type="Pfam" id="PF18962">
    <property type="entry name" value="Por_Secre_tail"/>
    <property type="match status" value="1"/>
</dbReference>
<dbReference type="Gene3D" id="2.60.120.200">
    <property type="match status" value="2"/>
</dbReference>
<proteinExistence type="predicted"/>
<evidence type="ECO:0000259" key="3">
    <source>
        <dbReference type="PROSITE" id="PS50853"/>
    </source>
</evidence>
<name>A0A256A3L9_9FLAO</name>
<organism evidence="4 5">
    <name type="scientific">Flavobacterium aurantiibacter</name>
    <dbReference type="NCBI Taxonomy" id="2023067"/>
    <lineage>
        <taxon>Bacteria</taxon>
        <taxon>Pseudomonadati</taxon>
        <taxon>Bacteroidota</taxon>
        <taxon>Flavobacteriia</taxon>
        <taxon>Flavobacteriales</taxon>
        <taxon>Flavobacteriaceae</taxon>
        <taxon>Flavobacterium</taxon>
    </lineage>
</organism>
<gene>
    <name evidence="4" type="ORF">CHX27_02315</name>
</gene>
<dbReference type="PANTHER" id="PTHR42535:SF2">
    <property type="entry name" value="CHROMOSOME UNDETERMINED SCAFFOLD_146, WHOLE GENOME SHOTGUN SEQUENCE"/>
    <property type="match status" value="1"/>
</dbReference>
<feature type="signal peptide" evidence="2">
    <location>
        <begin position="1"/>
        <end position="20"/>
    </location>
</feature>
<accession>A0A256A3L9</accession>
<evidence type="ECO:0000256" key="1">
    <source>
        <dbReference type="ARBA" id="ARBA00022729"/>
    </source>
</evidence>
<evidence type="ECO:0000313" key="4">
    <source>
        <dbReference type="EMBL" id="OYQ48447.1"/>
    </source>
</evidence>
<keyword evidence="1 2" id="KW-0732">Signal</keyword>
<protein>
    <recommendedName>
        <fullName evidence="3">Fibronectin type-III domain-containing protein</fullName>
    </recommendedName>
</protein>
<dbReference type="EMBL" id="NOXX01000127">
    <property type="protein sequence ID" value="OYQ48447.1"/>
    <property type="molecule type" value="Genomic_DNA"/>
</dbReference>
<dbReference type="OrthoDB" id="1281073at2"/>
<dbReference type="Pfam" id="PF13385">
    <property type="entry name" value="Laminin_G_3"/>
    <property type="match status" value="2"/>
</dbReference>
<dbReference type="PROSITE" id="PS50853">
    <property type="entry name" value="FN3"/>
    <property type="match status" value="1"/>
</dbReference>
<comment type="caution">
    <text evidence="4">The sequence shown here is derived from an EMBL/GenBank/DDBJ whole genome shotgun (WGS) entry which is preliminary data.</text>
</comment>
<dbReference type="NCBIfam" id="TIGR04183">
    <property type="entry name" value="Por_Secre_tail"/>
    <property type="match status" value="1"/>
</dbReference>
<dbReference type="InterPro" id="IPR013320">
    <property type="entry name" value="ConA-like_dom_sf"/>
</dbReference>
<feature type="domain" description="Fibronectin type-III" evidence="3">
    <location>
        <begin position="214"/>
        <end position="323"/>
    </location>
</feature>
<dbReference type="InterPro" id="IPR003961">
    <property type="entry name" value="FN3_dom"/>
</dbReference>
<reference evidence="4 5" key="1">
    <citation type="submission" date="2017-07" db="EMBL/GenBank/DDBJ databases">
        <title>Flavobacterium cyanobacteriorum sp. nov., isolated from cyanobacterial aggregates in a eutrophic lake.</title>
        <authorList>
            <person name="Cai H."/>
        </authorList>
    </citation>
    <scope>NUCLEOTIDE SEQUENCE [LARGE SCALE GENOMIC DNA]</scope>
    <source>
        <strain evidence="4 5">TH167</strain>
    </source>
</reference>
<dbReference type="Gene3D" id="2.60.40.10">
    <property type="entry name" value="Immunoglobulins"/>
    <property type="match status" value="1"/>
</dbReference>
<dbReference type="InterPro" id="IPR013783">
    <property type="entry name" value="Ig-like_fold"/>
</dbReference>
<evidence type="ECO:0000256" key="2">
    <source>
        <dbReference type="SAM" id="SignalP"/>
    </source>
</evidence>
<dbReference type="GO" id="GO:0005975">
    <property type="term" value="P:carbohydrate metabolic process"/>
    <property type="evidence" value="ECO:0007669"/>
    <property type="project" value="UniProtKB-ARBA"/>
</dbReference>
<evidence type="ECO:0000313" key="5">
    <source>
        <dbReference type="Proteomes" id="UP000216035"/>
    </source>
</evidence>
<dbReference type="RefSeq" id="WP_094485154.1">
    <property type="nucleotide sequence ID" value="NZ_NOXX01000127.1"/>
</dbReference>
<dbReference type="InterPro" id="IPR036116">
    <property type="entry name" value="FN3_sf"/>
</dbReference>
<dbReference type="SUPFAM" id="SSF49265">
    <property type="entry name" value="Fibronectin type III"/>
    <property type="match status" value="2"/>
</dbReference>
<dbReference type="AlphaFoldDB" id="A0A256A3L9"/>